<dbReference type="STRING" id="862515.HMPREF0658_1018"/>
<evidence type="ECO:0000313" key="3">
    <source>
        <dbReference type="Proteomes" id="UP000004394"/>
    </source>
</evidence>
<name>E0NS67_9BACT</name>
<sequence>MKIRWAHIGLYAIFVGSILFAIILITGWNDSNIPLLSASALIVSGTIGYTVGLKKESRY</sequence>
<reference evidence="2" key="1">
    <citation type="submission" date="2010-07" db="EMBL/GenBank/DDBJ databases">
        <authorList>
            <person name="Muzny D."/>
            <person name="Qin X."/>
            <person name="Deng J."/>
            <person name="Jiang H."/>
            <person name="Liu Y."/>
            <person name="Qu J."/>
            <person name="Song X.-Z."/>
            <person name="Zhang L."/>
            <person name="Thornton R."/>
            <person name="Coyle M."/>
            <person name="Francisco L."/>
            <person name="Jackson L."/>
            <person name="Javaid M."/>
            <person name="Korchina V."/>
            <person name="Kovar C."/>
            <person name="Mata R."/>
            <person name="Mathew T."/>
            <person name="Ngo R."/>
            <person name="Nguyen L."/>
            <person name="Nguyen N."/>
            <person name="Okwuonu G."/>
            <person name="Ongeri F."/>
            <person name="Pham C."/>
            <person name="Simmons D."/>
            <person name="Wilczek-Boney K."/>
            <person name="Hale W."/>
            <person name="Jakkamsetti A."/>
            <person name="Pham P."/>
            <person name="Ruth R."/>
            <person name="San Lucas F."/>
            <person name="Warren J."/>
            <person name="Zhang J."/>
            <person name="Zhao Z."/>
            <person name="Zhou C."/>
            <person name="Zhu D."/>
            <person name="Lee S."/>
            <person name="Bess C."/>
            <person name="Blankenburg K."/>
            <person name="Forbes L."/>
            <person name="Fu Q."/>
            <person name="Gubbala S."/>
            <person name="Hirani K."/>
            <person name="Jayaseelan J.C."/>
            <person name="Lara F."/>
            <person name="Munidasa M."/>
            <person name="Palculict T."/>
            <person name="Patil S."/>
            <person name="Pu L.-L."/>
            <person name="Saada N."/>
            <person name="Tang L."/>
            <person name="Weissenberger G."/>
            <person name="Zhu Y."/>
            <person name="Hemphill L."/>
            <person name="Shang Y."/>
            <person name="Youmans B."/>
            <person name="Ayvaz T."/>
            <person name="Ross M."/>
            <person name="Santibanez J."/>
            <person name="Aqrawi P."/>
            <person name="Gross S."/>
            <person name="Joshi V."/>
            <person name="Fowler G."/>
            <person name="Nazareth L."/>
            <person name="Reid J."/>
            <person name="Worley K."/>
            <person name="Petrosino J."/>
            <person name="Highlander S."/>
            <person name="Gibbs R."/>
        </authorList>
    </citation>
    <scope>NUCLEOTIDE SEQUENCE [LARGE SCALE GENOMIC DNA]</scope>
    <source>
        <strain evidence="2">DSM 16973</strain>
    </source>
</reference>
<evidence type="ECO:0000313" key="2">
    <source>
        <dbReference type="EMBL" id="EFM02030.1"/>
    </source>
</evidence>
<evidence type="ECO:0000256" key="1">
    <source>
        <dbReference type="SAM" id="Phobius"/>
    </source>
</evidence>
<feature type="transmembrane region" description="Helical" evidence="1">
    <location>
        <begin position="33"/>
        <end position="53"/>
    </location>
</feature>
<protein>
    <submittedName>
        <fullName evidence="2">Uncharacterized protein</fullName>
    </submittedName>
</protein>
<dbReference type="Proteomes" id="UP000004394">
    <property type="component" value="Unassembled WGS sequence"/>
</dbReference>
<organism evidence="2 3">
    <name type="scientific">Hoylesella marshii DSM 16973 = JCM 13450</name>
    <dbReference type="NCBI Taxonomy" id="862515"/>
    <lineage>
        <taxon>Bacteria</taxon>
        <taxon>Pseudomonadati</taxon>
        <taxon>Bacteroidota</taxon>
        <taxon>Bacteroidia</taxon>
        <taxon>Bacteroidales</taxon>
        <taxon>Prevotellaceae</taxon>
        <taxon>Hoylesella</taxon>
    </lineage>
</organism>
<dbReference type="BioCyc" id="PMAR862515-HMP:GMOO-1034-MONOMER"/>
<gene>
    <name evidence="2" type="ORF">HMPREF0658_1018</name>
</gene>
<dbReference type="RefSeq" id="WP_006948962.1">
    <property type="nucleotide sequence ID" value="NZ_BAJI01000011.1"/>
</dbReference>
<accession>E0NS67</accession>
<keyword evidence="1" id="KW-0472">Membrane</keyword>
<comment type="caution">
    <text evidence="2">The sequence shown here is derived from an EMBL/GenBank/DDBJ whole genome shotgun (WGS) entry which is preliminary data.</text>
</comment>
<dbReference type="HOGENOM" id="CLU_2956778_0_0_10"/>
<keyword evidence="1" id="KW-1133">Transmembrane helix</keyword>
<dbReference type="AlphaFoldDB" id="E0NS67"/>
<feature type="transmembrane region" description="Helical" evidence="1">
    <location>
        <begin position="7"/>
        <end position="27"/>
    </location>
</feature>
<dbReference type="EMBL" id="AEEI01000034">
    <property type="protein sequence ID" value="EFM02030.1"/>
    <property type="molecule type" value="Genomic_DNA"/>
</dbReference>
<proteinExistence type="predicted"/>
<keyword evidence="3" id="KW-1185">Reference proteome</keyword>
<keyword evidence="1" id="KW-0812">Transmembrane</keyword>